<dbReference type="GeneTree" id="ENSGT01010000223043"/>
<dbReference type="PRINTS" id="PR02045">
    <property type="entry name" value="F138DOMAIN"/>
</dbReference>
<name>A0A7N9CLS3_MACFA</name>
<evidence type="ECO:0000313" key="1">
    <source>
        <dbReference type="Ensembl" id="ENSMFAP00000050599.1"/>
    </source>
</evidence>
<accession>A0A7N9CLS3</accession>
<dbReference type="PANTHER" id="PTHR12138">
    <property type="entry name" value="PRIMATE-EXPANDED PROTEIN FAMILY"/>
    <property type="match status" value="1"/>
</dbReference>
<proteinExistence type="predicted"/>
<sequence length="131" mass="14156">MQRGRGSLIGRALGAFYLGLIPWGCGHKIRCQGSANYSLQAKPHLPPVFVQLASKGRFLLFFFFETGSHSVARLECSGMILVHCNFCFLGSSDPPASASQVAATTGAPHHAGLNFCVFSRDEVLPCWPGWS</sequence>
<organism evidence="1 2">
    <name type="scientific">Macaca fascicularis</name>
    <name type="common">Crab-eating macaque</name>
    <name type="synonym">Cynomolgus monkey</name>
    <dbReference type="NCBI Taxonomy" id="9541"/>
    <lineage>
        <taxon>Eukaryota</taxon>
        <taxon>Metazoa</taxon>
        <taxon>Chordata</taxon>
        <taxon>Craniata</taxon>
        <taxon>Vertebrata</taxon>
        <taxon>Euteleostomi</taxon>
        <taxon>Mammalia</taxon>
        <taxon>Eutheria</taxon>
        <taxon>Euarchontoglires</taxon>
        <taxon>Primates</taxon>
        <taxon>Haplorrhini</taxon>
        <taxon>Catarrhini</taxon>
        <taxon>Cercopithecidae</taxon>
        <taxon>Cercopithecinae</taxon>
        <taxon>Macaca</taxon>
    </lineage>
</organism>
<reference evidence="1" key="3">
    <citation type="submission" date="2025-09" db="UniProtKB">
        <authorList>
            <consortium name="Ensembl"/>
        </authorList>
    </citation>
    <scope>IDENTIFICATION</scope>
</reference>
<dbReference type="AlphaFoldDB" id="A0A7N9CLS3"/>
<evidence type="ECO:0000313" key="2">
    <source>
        <dbReference type="Proteomes" id="UP000233100"/>
    </source>
</evidence>
<reference evidence="1 2" key="1">
    <citation type="submission" date="2013-03" db="EMBL/GenBank/DDBJ databases">
        <authorList>
            <person name="Warren W."/>
            <person name="Wilson R.K."/>
        </authorList>
    </citation>
    <scope>NUCLEOTIDE SEQUENCE</scope>
</reference>
<dbReference type="Ensembl" id="ENSMFAT00000080026.1">
    <property type="protein sequence ID" value="ENSMFAP00000050599.1"/>
    <property type="gene ID" value="ENSMFAG00000054038.1"/>
</dbReference>
<dbReference type="PANTHER" id="PTHR12138:SF135">
    <property type="entry name" value="SAM DOMAIN-CONTAINING PROTEIN"/>
    <property type="match status" value="1"/>
</dbReference>
<keyword evidence="2" id="KW-1185">Reference proteome</keyword>
<reference evidence="1" key="2">
    <citation type="submission" date="2025-08" db="UniProtKB">
        <authorList>
            <consortium name="Ensembl"/>
        </authorList>
    </citation>
    <scope>IDENTIFICATION</scope>
</reference>
<dbReference type="Proteomes" id="UP000233100">
    <property type="component" value="Chromosome 1"/>
</dbReference>
<protein>
    <submittedName>
        <fullName evidence="1">Uncharacterized protein</fullName>
    </submittedName>
</protein>